<sequence>HNQLSNEICTNEQLELFIDDLDNLLNIISNEQIRIYLYENYLNELINIYIALEKSLSSLKIKFFNILKILFSSMNIEICIEYFKKILFDFKYLSLKYLPDLSIKFNLIIDKNNENNIEIFCQLIIKILFSIDNNDYLIVKIFLDLLQLLITNKQLNQSYIWTENDKQLNIKQYKIMLILKYIMEYLTEHIDIFIKNVDDTIKVVQ</sequence>
<reference evidence="1" key="1">
    <citation type="submission" date="2021-02" db="EMBL/GenBank/DDBJ databases">
        <authorList>
            <person name="Nowell W R."/>
        </authorList>
    </citation>
    <scope>NUCLEOTIDE SEQUENCE</scope>
</reference>
<name>A0A820HJN3_9BILA</name>
<gene>
    <name evidence="1" type="ORF">JBS370_LOCUS40257</name>
</gene>
<accession>A0A820HJN3</accession>
<dbReference type="EMBL" id="CAJOBD010034665">
    <property type="protein sequence ID" value="CAF4297170.1"/>
    <property type="molecule type" value="Genomic_DNA"/>
</dbReference>
<comment type="caution">
    <text evidence="1">The sequence shown here is derived from an EMBL/GenBank/DDBJ whole genome shotgun (WGS) entry which is preliminary data.</text>
</comment>
<evidence type="ECO:0000313" key="1">
    <source>
        <dbReference type="EMBL" id="CAF4297170.1"/>
    </source>
</evidence>
<dbReference type="Proteomes" id="UP000663836">
    <property type="component" value="Unassembled WGS sequence"/>
</dbReference>
<organism evidence="1 2">
    <name type="scientific">Rotaria sordida</name>
    <dbReference type="NCBI Taxonomy" id="392033"/>
    <lineage>
        <taxon>Eukaryota</taxon>
        <taxon>Metazoa</taxon>
        <taxon>Spiralia</taxon>
        <taxon>Gnathifera</taxon>
        <taxon>Rotifera</taxon>
        <taxon>Eurotatoria</taxon>
        <taxon>Bdelloidea</taxon>
        <taxon>Philodinida</taxon>
        <taxon>Philodinidae</taxon>
        <taxon>Rotaria</taxon>
    </lineage>
</organism>
<evidence type="ECO:0000313" key="2">
    <source>
        <dbReference type="Proteomes" id="UP000663836"/>
    </source>
</evidence>
<feature type="non-terminal residue" evidence="1">
    <location>
        <position position="205"/>
    </location>
</feature>
<feature type="non-terminal residue" evidence="1">
    <location>
        <position position="1"/>
    </location>
</feature>
<protein>
    <submittedName>
        <fullName evidence="1">Uncharacterized protein</fullName>
    </submittedName>
</protein>
<dbReference type="AlphaFoldDB" id="A0A820HJN3"/>
<proteinExistence type="predicted"/>